<evidence type="ECO:0000313" key="1">
    <source>
        <dbReference type="EMBL" id="OOV86658.1"/>
    </source>
</evidence>
<dbReference type="STRING" id="966.BTA35_0212280"/>
<name>A0A1T1H9Y2_OCELI</name>
<organism evidence="1 2">
    <name type="scientific">Oceanospirillum linum</name>
    <dbReference type="NCBI Taxonomy" id="966"/>
    <lineage>
        <taxon>Bacteria</taxon>
        <taxon>Pseudomonadati</taxon>
        <taxon>Pseudomonadota</taxon>
        <taxon>Gammaproteobacteria</taxon>
        <taxon>Oceanospirillales</taxon>
        <taxon>Oceanospirillaceae</taxon>
        <taxon>Oceanospirillum</taxon>
    </lineage>
</organism>
<sequence>MAQRSVKMSADFVQIAETESKAMCRSTGGQIEYWAQVGRVAEQNPDLSYPLIRDLLISLEQAKNGELTDYVFSDQD</sequence>
<dbReference type="EMBL" id="MTSD02000005">
    <property type="protein sequence ID" value="OOV86658.1"/>
    <property type="molecule type" value="Genomic_DNA"/>
</dbReference>
<comment type="caution">
    <text evidence="1">The sequence shown here is derived from an EMBL/GenBank/DDBJ whole genome shotgun (WGS) entry which is preliminary data.</text>
</comment>
<dbReference type="AlphaFoldDB" id="A0A1T1H9Y2"/>
<dbReference type="Pfam" id="PF11903">
    <property type="entry name" value="ParD_like"/>
    <property type="match status" value="1"/>
</dbReference>
<evidence type="ECO:0008006" key="3">
    <source>
        <dbReference type="Google" id="ProtNLM"/>
    </source>
</evidence>
<accession>A0A1T1H9Y2</accession>
<dbReference type="InterPro" id="IPR021831">
    <property type="entry name" value="ParD-like"/>
</dbReference>
<evidence type="ECO:0000313" key="2">
    <source>
        <dbReference type="Proteomes" id="UP000190064"/>
    </source>
</evidence>
<gene>
    <name evidence="1" type="ORF">BTA35_0212280</name>
</gene>
<keyword evidence="2" id="KW-1185">Reference proteome</keyword>
<dbReference type="Proteomes" id="UP000190064">
    <property type="component" value="Unassembled WGS sequence"/>
</dbReference>
<protein>
    <recommendedName>
        <fullName evidence="3">ParD-like antitoxin of type II toxin-antitoxin system</fullName>
    </recommendedName>
</protein>
<proteinExistence type="predicted"/>
<dbReference type="RefSeq" id="WP_078320111.1">
    <property type="nucleotide sequence ID" value="NZ_FXTS01000006.1"/>
</dbReference>
<reference evidence="1" key="1">
    <citation type="submission" date="2017-02" db="EMBL/GenBank/DDBJ databases">
        <title>Draft Genome Sequence of the Salt Water Bacterium Oceanospirillum linum ATCC 11336.</title>
        <authorList>
            <person name="Trachtenberg A.M."/>
            <person name="Carney J.G."/>
            <person name="Linnane J.D."/>
            <person name="Rheaume B.A."/>
            <person name="Pitts N.L."/>
            <person name="Mykles D.L."/>
            <person name="Maclea K.S."/>
        </authorList>
    </citation>
    <scope>NUCLEOTIDE SEQUENCE [LARGE SCALE GENOMIC DNA]</scope>
    <source>
        <strain evidence="1">ATCC 11336</strain>
    </source>
</reference>